<reference evidence="9 10" key="1">
    <citation type="submission" date="2019-03" db="EMBL/GenBank/DDBJ databases">
        <title>Bacillus niacini sp. nov. a Nicotinate-Metabolizing Mesophile Isolated from Soil.</title>
        <authorList>
            <person name="Zhang G."/>
        </authorList>
    </citation>
    <scope>NUCLEOTIDE SEQUENCE [LARGE SCALE GENOMIC DNA]</scope>
    <source>
        <strain evidence="9 10">WN066</strain>
    </source>
</reference>
<dbReference type="RefSeq" id="WP_133335078.1">
    <property type="nucleotide sequence ID" value="NZ_SMYO01000006.1"/>
</dbReference>
<dbReference type="GO" id="GO:0051287">
    <property type="term" value="F:NAD binding"/>
    <property type="evidence" value="ECO:0007669"/>
    <property type="project" value="UniProtKB-UniRule"/>
</dbReference>
<evidence type="ECO:0000256" key="2">
    <source>
        <dbReference type="ARBA" id="ARBA00022642"/>
    </source>
</evidence>
<accession>A0A4R5VQH0</accession>
<dbReference type="Proteomes" id="UP000295132">
    <property type="component" value="Unassembled WGS sequence"/>
</dbReference>
<dbReference type="Gene3D" id="3.40.50.720">
    <property type="entry name" value="NAD(P)-binding Rossmann-like Domain"/>
    <property type="match status" value="1"/>
</dbReference>
<dbReference type="PANTHER" id="PTHR31873:SF6">
    <property type="entry name" value="ASPARTATE DEHYDROGENASE DOMAIN-CONTAINING PROTEIN"/>
    <property type="match status" value="1"/>
</dbReference>
<feature type="binding site" evidence="6">
    <location>
        <position position="123"/>
    </location>
    <ligand>
        <name>NAD(+)</name>
        <dbReference type="ChEBI" id="CHEBI:57540"/>
    </ligand>
</feature>
<dbReference type="InterPro" id="IPR002811">
    <property type="entry name" value="Asp_DH"/>
</dbReference>
<gene>
    <name evidence="6 9" type="primary">nadX</name>
    <name evidence="9" type="ORF">E2K98_14015</name>
</gene>
<dbReference type="InterPro" id="IPR036291">
    <property type="entry name" value="NAD(P)-bd_dom_sf"/>
</dbReference>
<comment type="caution">
    <text evidence="9">The sequence shown here is derived from an EMBL/GenBank/DDBJ whole genome shotgun (WGS) entry which is preliminary data.</text>
</comment>
<dbReference type="PIRSF" id="PIRSF005227">
    <property type="entry name" value="Asp_dh_NAD_syn"/>
    <property type="match status" value="1"/>
</dbReference>
<feature type="active site" evidence="6">
    <location>
        <position position="219"/>
    </location>
</feature>
<comment type="similarity">
    <text evidence="1 6">Belongs to the L-aspartate dehydrogenase family.</text>
</comment>
<dbReference type="SUPFAM" id="SSF55347">
    <property type="entry name" value="Glyceraldehyde-3-phosphate dehydrogenase-like, C-terminal domain"/>
    <property type="match status" value="1"/>
</dbReference>
<dbReference type="InterPro" id="IPR020626">
    <property type="entry name" value="Asp_DH_prok"/>
</dbReference>
<comment type="miscellaneous">
    <text evidence="6">The iminoaspartate product is unstable in aqueous solution and can decompose to oxaloacetate and ammonia.</text>
</comment>
<evidence type="ECO:0000259" key="8">
    <source>
        <dbReference type="Pfam" id="PF03447"/>
    </source>
</evidence>
<comment type="function">
    <text evidence="6">Specifically catalyzes the NAD or NADP-dependent dehydrogenation of L-aspartate to iminoaspartate.</text>
</comment>
<dbReference type="InterPro" id="IPR022487">
    <property type="entry name" value="Asp_DH_arc"/>
</dbReference>
<comment type="catalytic activity">
    <reaction evidence="6">
        <text>L-aspartate + NAD(+) + H2O = oxaloacetate + NH4(+) + NADH + H(+)</text>
        <dbReference type="Rhea" id="RHEA:11788"/>
        <dbReference type="ChEBI" id="CHEBI:15377"/>
        <dbReference type="ChEBI" id="CHEBI:15378"/>
        <dbReference type="ChEBI" id="CHEBI:16452"/>
        <dbReference type="ChEBI" id="CHEBI:28938"/>
        <dbReference type="ChEBI" id="CHEBI:29991"/>
        <dbReference type="ChEBI" id="CHEBI:57540"/>
        <dbReference type="ChEBI" id="CHEBI:57945"/>
        <dbReference type="EC" id="1.4.1.21"/>
    </reaction>
</comment>
<keyword evidence="4 6" id="KW-0560">Oxidoreductase</keyword>
<comment type="pathway">
    <text evidence="6">Cofactor biosynthesis; NAD(+) biosynthesis; iminoaspartate from L-aspartate (dehydrogenase route): step 1/1.</text>
</comment>
<evidence type="ECO:0000256" key="6">
    <source>
        <dbReference type="HAMAP-Rule" id="MF_01265"/>
    </source>
</evidence>
<dbReference type="Pfam" id="PF01958">
    <property type="entry name" value="Asp_DH_C"/>
    <property type="match status" value="1"/>
</dbReference>
<sequence>MLKAGIIGYGTLGKAISDLIVANQAGEVEVKSILVRKKPGINESIPQNCVVTTDENLFFDQDLDIIIEAAGHKALQQYGEKTLSTGSNLIVLSVGAFADYEFYETLKVATKKYNKQIILPSAAIAGLDRIAAGVLGEIEEITLITRKQPKSWYGTIAEEKVNLKTISEPYCIYEGNARNAAKLFPENVNVSAALSIAGVGFEKTKVQVFVDPTIQANFHTILARGFFGQIEIKVQNTPFKENPKSSPIVAMSVAKVLRNLTESVMVGL</sequence>
<evidence type="ECO:0000256" key="1">
    <source>
        <dbReference type="ARBA" id="ARBA00008331"/>
    </source>
</evidence>
<dbReference type="HAMAP" id="MF_01265">
    <property type="entry name" value="NadX"/>
    <property type="match status" value="1"/>
</dbReference>
<dbReference type="InterPro" id="IPR011182">
    <property type="entry name" value="L-Asp_DH"/>
</dbReference>
<feature type="binding site" evidence="6">
    <location>
        <position position="189"/>
    </location>
    <ligand>
        <name>NAD(+)</name>
        <dbReference type="ChEBI" id="CHEBI:57540"/>
    </ligand>
</feature>
<dbReference type="EMBL" id="SMYO01000006">
    <property type="protein sequence ID" value="TDK60838.1"/>
    <property type="molecule type" value="Genomic_DNA"/>
</dbReference>
<dbReference type="EC" id="1.4.1.21" evidence="6"/>
<dbReference type="PANTHER" id="PTHR31873">
    <property type="entry name" value="L-ASPARTATE DEHYDROGENASE-RELATED"/>
    <property type="match status" value="1"/>
</dbReference>
<dbReference type="GO" id="GO:0050661">
    <property type="term" value="F:NADP binding"/>
    <property type="evidence" value="ECO:0007669"/>
    <property type="project" value="UniProtKB-UniRule"/>
</dbReference>
<dbReference type="GO" id="GO:0016639">
    <property type="term" value="F:oxidoreductase activity, acting on the CH-NH2 group of donors, NAD or NADP as acceptor"/>
    <property type="evidence" value="ECO:0007669"/>
    <property type="project" value="UniProtKB-UniRule"/>
</dbReference>
<dbReference type="AlphaFoldDB" id="A0A4R5VQH0"/>
<dbReference type="SUPFAM" id="SSF51735">
    <property type="entry name" value="NAD(P)-binding Rossmann-fold domains"/>
    <property type="match status" value="1"/>
</dbReference>
<evidence type="ECO:0000256" key="3">
    <source>
        <dbReference type="ARBA" id="ARBA00022857"/>
    </source>
</evidence>
<dbReference type="UniPathway" id="UPA00253">
    <property type="reaction ID" value="UER00456"/>
</dbReference>
<evidence type="ECO:0000313" key="9">
    <source>
        <dbReference type="EMBL" id="TDK60838.1"/>
    </source>
</evidence>
<keyword evidence="5 6" id="KW-0520">NAD</keyword>
<evidence type="ECO:0000259" key="7">
    <source>
        <dbReference type="Pfam" id="PF01958"/>
    </source>
</evidence>
<feature type="domain" description="Aspartate/homoserine dehydrogenase NAD-binding" evidence="8">
    <location>
        <begin position="8"/>
        <end position="120"/>
    </location>
</feature>
<evidence type="ECO:0000256" key="5">
    <source>
        <dbReference type="ARBA" id="ARBA00023027"/>
    </source>
</evidence>
<evidence type="ECO:0000313" key="10">
    <source>
        <dbReference type="Proteomes" id="UP000295132"/>
    </source>
</evidence>
<name>A0A4R5VQH0_9BACI</name>
<keyword evidence="2 6" id="KW-0662">Pyridine nucleotide biosynthesis</keyword>
<dbReference type="NCBIfam" id="NF009828">
    <property type="entry name" value="PRK13303.1-3"/>
    <property type="match status" value="1"/>
</dbReference>
<dbReference type="NCBIfam" id="NF009829">
    <property type="entry name" value="PRK13303.1-4"/>
    <property type="match status" value="1"/>
</dbReference>
<dbReference type="Gene3D" id="3.30.360.10">
    <property type="entry name" value="Dihydrodipicolinate Reductase, domain 2"/>
    <property type="match status" value="1"/>
</dbReference>
<evidence type="ECO:0000256" key="4">
    <source>
        <dbReference type="ARBA" id="ARBA00023002"/>
    </source>
</evidence>
<proteinExistence type="inferred from homology"/>
<dbReference type="GO" id="GO:0033735">
    <property type="term" value="F:aspartate dehydrogenase [NAD(P)+] activity"/>
    <property type="evidence" value="ECO:0007669"/>
    <property type="project" value="UniProtKB-EC"/>
</dbReference>
<feature type="domain" description="Aspartate dehydrogenase" evidence="7">
    <location>
        <begin position="167"/>
        <end position="253"/>
    </location>
</feature>
<organism evidence="9 10">
    <name type="scientific">Bacillus salipaludis</name>
    <dbReference type="NCBI Taxonomy" id="2547811"/>
    <lineage>
        <taxon>Bacteria</taxon>
        <taxon>Bacillati</taxon>
        <taxon>Bacillota</taxon>
        <taxon>Bacilli</taxon>
        <taxon>Bacillales</taxon>
        <taxon>Bacillaceae</taxon>
        <taxon>Bacillus</taxon>
    </lineage>
</organism>
<dbReference type="GO" id="GO:0009435">
    <property type="term" value="P:NAD+ biosynthetic process"/>
    <property type="evidence" value="ECO:0007669"/>
    <property type="project" value="UniProtKB-UniRule"/>
</dbReference>
<comment type="catalytic activity">
    <reaction evidence="6">
        <text>L-aspartate + NADP(+) + H2O = oxaloacetate + NH4(+) + NADPH + H(+)</text>
        <dbReference type="Rhea" id="RHEA:11784"/>
        <dbReference type="ChEBI" id="CHEBI:15377"/>
        <dbReference type="ChEBI" id="CHEBI:15378"/>
        <dbReference type="ChEBI" id="CHEBI:16452"/>
        <dbReference type="ChEBI" id="CHEBI:28938"/>
        <dbReference type="ChEBI" id="CHEBI:29991"/>
        <dbReference type="ChEBI" id="CHEBI:57783"/>
        <dbReference type="ChEBI" id="CHEBI:58349"/>
        <dbReference type="EC" id="1.4.1.21"/>
    </reaction>
</comment>
<protein>
    <recommendedName>
        <fullName evidence="6">L-aspartate dehydrogenase</fullName>
        <ecNumber evidence="6">1.4.1.21</ecNumber>
    </recommendedName>
</protein>
<dbReference type="InterPro" id="IPR005106">
    <property type="entry name" value="Asp/hSer_DH_NAD-bd"/>
</dbReference>
<keyword evidence="3 6" id="KW-0521">NADP</keyword>
<dbReference type="Pfam" id="PF03447">
    <property type="entry name" value="NAD_binding_3"/>
    <property type="match status" value="1"/>
</dbReference>
<dbReference type="NCBIfam" id="TIGR03855">
    <property type="entry name" value="NAD_NadX"/>
    <property type="match status" value="1"/>
</dbReference>